<keyword evidence="2" id="KW-1185">Reference proteome</keyword>
<dbReference type="AlphaFoldDB" id="A0A2T4ZAH7"/>
<dbReference type="EMBL" id="PZZP01000001">
    <property type="protein sequence ID" value="PTM58876.1"/>
    <property type="molecule type" value="Genomic_DNA"/>
</dbReference>
<dbReference type="Proteomes" id="UP000241639">
    <property type="component" value="Unassembled WGS sequence"/>
</dbReference>
<reference evidence="1 2" key="1">
    <citation type="submission" date="2018-04" db="EMBL/GenBank/DDBJ databases">
        <title>Genomic Encyclopedia of Archaeal and Bacterial Type Strains, Phase II (KMG-II): from individual species to whole genera.</title>
        <authorList>
            <person name="Goeker M."/>
        </authorList>
    </citation>
    <scope>NUCLEOTIDE SEQUENCE [LARGE SCALE GENOMIC DNA]</scope>
    <source>
        <strain evidence="1 2">DSM 45169</strain>
    </source>
</reference>
<evidence type="ECO:0000313" key="2">
    <source>
        <dbReference type="Proteomes" id="UP000241639"/>
    </source>
</evidence>
<comment type="caution">
    <text evidence="1">The sequence shown here is derived from an EMBL/GenBank/DDBJ whole genome shotgun (WGS) entry which is preliminary data.</text>
</comment>
<gene>
    <name evidence="1" type="ORF">C8J48_1475</name>
</gene>
<name>A0A2T4ZAH7_9BACL</name>
<proteinExistence type="predicted"/>
<protein>
    <submittedName>
        <fullName evidence="1">Uncharacterized protein</fullName>
    </submittedName>
</protein>
<dbReference type="RefSeq" id="WP_170105255.1">
    <property type="nucleotide sequence ID" value="NZ_PZZP01000001.1"/>
</dbReference>
<accession>A0A2T4ZAH7</accession>
<evidence type="ECO:0000313" key="1">
    <source>
        <dbReference type="EMBL" id="PTM58876.1"/>
    </source>
</evidence>
<sequence length="54" mass="5874">MMRQNNSSNRVVTECIKLFVRLLSGVDKIDLIRCQALVTAPVSGAENSLGITPN</sequence>
<organism evidence="1 2">
    <name type="scientific">Desmospora activa DSM 45169</name>
    <dbReference type="NCBI Taxonomy" id="1121389"/>
    <lineage>
        <taxon>Bacteria</taxon>
        <taxon>Bacillati</taxon>
        <taxon>Bacillota</taxon>
        <taxon>Bacilli</taxon>
        <taxon>Bacillales</taxon>
        <taxon>Thermoactinomycetaceae</taxon>
        <taxon>Desmospora</taxon>
    </lineage>
</organism>